<name>A0ABW1G9C4_9ACTN</name>
<comment type="caution">
    <text evidence="3">The sequence shown here is derived from an EMBL/GenBank/DDBJ whole genome shotgun (WGS) entry which is preliminary data.</text>
</comment>
<proteinExistence type="predicted"/>
<feature type="transmembrane region" description="Helical" evidence="1">
    <location>
        <begin position="119"/>
        <end position="136"/>
    </location>
</feature>
<feature type="transmembrane region" description="Helical" evidence="1">
    <location>
        <begin position="68"/>
        <end position="87"/>
    </location>
</feature>
<protein>
    <recommendedName>
        <fullName evidence="2">DUF7144 domain-containing protein</fullName>
    </recommendedName>
</protein>
<keyword evidence="1" id="KW-1133">Transmembrane helix</keyword>
<evidence type="ECO:0000313" key="4">
    <source>
        <dbReference type="Proteomes" id="UP001596174"/>
    </source>
</evidence>
<feature type="transmembrane region" description="Helical" evidence="1">
    <location>
        <begin position="94"/>
        <end position="113"/>
    </location>
</feature>
<gene>
    <name evidence="3" type="ORF">ACFP3V_24930</name>
</gene>
<dbReference type="RefSeq" id="WP_380587641.1">
    <property type="nucleotide sequence ID" value="NZ_JBHSQJ010000118.1"/>
</dbReference>
<reference evidence="4" key="1">
    <citation type="journal article" date="2019" name="Int. J. Syst. Evol. Microbiol.">
        <title>The Global Catalogue of Microorganisms (GCM) 10K type strain sequencing project: providing services to taxonomists for standard genome sequencing and annotation.</title>
        <authorList>
            <consortium name="The Broad Institute Genomics Platform"/>
            <consortium name="The Broad Institute Genome Sequencing Center for Infectious Disease"/>
            <person name="Wu L."/>
            <person name="Ma J."/>
        </authorList>
    </citation>
    <scope>NUCLEOTIDE SEQUENCE [LARGE SCALE GENOMIC DNA]</scope>
    <source>
        <strain evidence="4">JCM 4816</strain>
    </source>
</reference>
<dbReference type="Pfam" id="PF23636">
    <property type="entry name" value="DUF7144"/>
    <property type="match status" value="1"/>
</dbReference>
<dbReference type="EMBL" id="JBHSQJ010000118">
    <property type="protein sequence ID" value="MFC5910451.1"/>
    <property type="molecule type" value="Genomic_DNA"/>
</dbReference>
<dbReference type="InterPro" id="IPR055568">
    <property type="entry name" value="DUF7144"/>
</dbReference>
<keyword evidence="1" id="KW-0812">Transmembrane</keyword>
<evidence type="ECO:0000256" key="1">
    <source>
        <dbReference type="SAM" id="Phobius"/>
    </source>
</evidence>
<feature type="domain" description="DUF7144" evidence="2">
    <location>
        <begin position="27"/>
        <end position="139"/>
    </location>
</feature>
<feature type="transmembrane region" description="Helical" evidence="1">
    <location>
        <begin position="21"/>
        <end position="40"/>
    </location>
</feature>
<keyword evidence="4" id="KW-1185">Reference proteome</keyword>
<sequence>MTTAARHEADLAAARSAGTSLASPGLVTFAGVLLVLLGFFNGLDGIAAIAQSHVFVGNVHYVFGDLRAWGWVMLFLGVLQLAAAFGILMARAEWARWTGVGVLVLNAFSQMAFIPSYPLWSLTIIAVDVVAIYGLTAHGPLERTTDTAGQTQK</sequence>
<evidence type="ECO:0000313" key="3">
    <source>
        <dbReference type="EMBL" id="MFC5910451.1"/>
    </source>
</evidence>
<keyword evidence="1" id="KW-0472">Membrane</keyword>
<organism evidence="3 4">
    <name type="scientific">Streptacidiphilus monticola</name>
    <dbReference type="NCBI Taxonomy" id="2161674"/>
    <lineage>
        <taxon>Bacteria</taxon>
        <taxon>Bacillati</taxon>
        <taxon>Actinomycetota</taxon>
        <taxon>Actinomycetes</taxon>
        <taxon>Kitasatosporales</taxon>
        <taxon>Streptomycetaceae</taxon>
        <taxon>Streptacidiphilus</taxon>
    </lineage>
</organism>
<evidence type="ECO:0000259" key="2">
    <source>
        <dbReference type="Pfam" id="PF23636"/>
    </source>
</evidence>
<dbReference type="Proteomes" id="UP001596174">
    <property type="component" value="Unassembled WGS sequence"/>
</dbReference>
<accession>A0ABW1G9C4</accession>